<dbReference type="PANTHER" id="PTHR43772:SF2">
    <property type="entry name" value="PUTATIVE (AFU_ORTHOLOGUE AFUA_2G04480)-RELATED"/>
    <property type="match status" value="1"/>
</dbReference>
<dbReference type="AlphaFoldDB" id="A0A9N9Y237"/>
<dbReference type="Proteomes" id="UP000754883">
    <property type="component" value="Unassembled WGS sequence"/>
</dbReference>
<gene>
    <name evidence="7" type="ORF">CBYS24578_00015772</name>
</gene>
<evidence type="ECO:0000256" key="1">
    <source>
        <dbReference type="ARBA" id="ARBA00009865"/>
    </source>
</evidence>
<comment type="caution">
    <text evidence="7">The sequence shown here is derived from an EMBL/GenBank/DDBJ whole genome shotgun (WGS) entry which is preliminary data.</text>
</comment>
<dbReference type="OrthoDB" id="5211809at2759"/>
<evidence type="ECO:0000256" key="3">
    <source>
        <dbReference type="ARBA" id="ARBA00023277"/>
    </source>
</evidence>
<evidence type="ECO:0000256" key="4">
    <source>
        <dbReference type="ARBA" id="ARBA00023295"/>
    </source>
</evidence>
<dbReference type="InterPro" id="IPR023296">
    <property type="entry name" value="Glyco_hydro_beta-prop_sf"/>
</dbReference>
<dbReference type="EMBL" id="CABFNO020001339">
    <property type="protein sequence ID" value="CAG9982275.1"/>
    <property type="molecule type" value="Genomic_DNA"/>
</dbReference>
<keyword evidence="4 5" id="KW-0326">Glycosidase</keyword>
<evidence type="ECO:0000313" key="8">
    <source>
        <dbReference type="Proteomes" id="UP000754883"/>
    </source>
</evidence>
<evidence type="ECO:0000256" key="6">
    <source>
        <dbReference type="SAM" id="MobiDB-lite"/>
    </source>
</evidence>
<comment type="similarity">
    <text evidence="1 5">Belongs to the glycosyl hydrolase 43 family.</text>
</comment>
<dbReference type="SUPFAM" id="SSF75005">
    <property type="entry name" value="Arabinanase/levansucrase/invertase"/>
    <property type="match status" value="1"/>
</dbReference>
<name>A0A9N9Y237_9HYPO</name>
<dbReference type="InterPro" id="IPR052176">
    <property type="entry name" value="Glycosyl_Hydrlase_43_Enz"/>
</dbReference>
<proteinExistence type="inferred from homology"/>
<accession>A0A9N9Y237</accession>
<dbReference type="PANTHER" id="PTHR43772">
    <property type="entry name" value="ENDO-1,4-BETA-XYLANASE"/>
    <property type="match status" value="1"/>
</dbReference>
<feature type="region of interest" description="Disordered" evidence="6">
    <location>
        <begin position="1"/>
        <end position="28"/>
    </location>
</feature>
<dbReference type="Pfam" id="PF04616">
    <property type="entry name" value="Glyco_hydro_43"/>
    <property type="match status" value="1"/>
</dbReference>
<dbReference type="GO" id="GO:0004553">
    <property type="term" value="F:hydrolase activity, hydrolyzing O-glycosyl compounds"/>
    <property type="evidence" value="ECO:0007669"/>
    <property type="project" value="InterPro"/>
</dbReference>
<keyword evidence="2 5" id="KW-0378">Hydrolase</keyword>
<organism evidence="7 8">
    <name type="scientific">Clonostachys byssicola</name>
    <dbReference type="NCBI Taxonomy" id="160290"/>
    <lineage>
        <taxon>Eukaryota</taxon>
        <taxon>Fungi</taxon>
        <taxon>Dikarya</taxon>
        <taxon>Ascomycota</taxon>
        <taxon>Pezizomycotina</taxon>
        <taxon>Sordariomycetes</taxon>
        <taxon>Hypocreomycetidae</taxon>
        <taxon>Hypocreales</taxon>
        <taxon>Bionectriaceae</taxon>
        <taxon>Clonostachys</taxon>
    </lineage>
</organism>
<sequence length="575" mass="64095">MSTTDAKSDQESISSRGEDTPQFHNAANHPGADPFVLYDSSSGRYYAYSTEGADQGYHFAIYSSPDLSTWHKHPGGALKGCGSGQVEDGQGCWARDWFWAPETYHNEKTGWYFFFFAARLRTDITKDHFRYSAFEEPSKLGVAVSRSPTGPFKEIKPEPIDYYPYDPDYCDVNLIMDEKQMLPPKTLEEGQTAPKGTYIPTIDPNVFFDNDGRIYLYTSRNAYRNWNWDKDLGKYIEESNIIAVELERDWWDDPTATTMPKIVASQINLHGNAPDLPDNIASYNGTGEIGQPPRKDGWTTVLSYGADPQEWENYHVDDYSQTNGAKKDRRWSEGSTLLTRPDAKTGKSVYLLTFSANNFEASNYGVGFATAESPLGPFKKSANNPVLSQAPDGEHPIYSTGHGCVVASPPRGNRKVGAQDVTRETLDGTELFYIHHARNDTANSRSIYSTRMTLDATAVSYGSDNAISMHLTPLDQPLPMETYPIQLEAKRVGRSLRVRVFSKTGAPFDITEGSNRVIGLPGDVVATAIRERDGHDGDYAVEIGDASVKEVAYQRLSVDGSWTTVVRKKIARTYL</sequence>
<dbReference type="Gene3D" id="2.115.10.20">
    <property type="entry name" value="Glycosyl hydrolase domain, family 43"/>
    <property type="match status" value="2"/>
</dbReference>
<keyword evidence="8" id="KW-1185">Reference proteome</keyword>
<evidence type="ECO:0000256" key="2">
    <source>
        <dbReference type="ARBA" id="ARBA00022801"/>
    </source>
</evidence>
<evidence type="ECO:0000313" key="7">
    <source>
        <dbReference type="EMBL" id="CAG9982275.1"/>
    </source>
</evidence>
<dbReference type="GO" id="GO:0005975">
    <property type="term" value="P:carbohydrate metabolic process"/>
    <property type="evidence" value="ECO:0007669"/>
    <property type="project" value="InterPro"/>
</dbReference>
<reference evidence="7" key="1">
    <citation type="submission" date="2021-10" db="EMBL/GenBank/DDBJ databases">
        <authorList>
            <person name="Piombo E."/>
        </authorList>
    </citation>
    <scope>NUCLEOTIDE SEQUENCE</scope>
</reference>
<evidence type="ECO:0000256" key="5">
    <source>
        <dbReference type="RuleBase" id="RU361187"/>
    </source>
</evidence>
<keyword evidence="3" id="KW-0119">Carbohydrate metabolism</keyword>
<feature type="compositionally biased region" description="Basic and acidic residues" evidence="6">
    <location>
        <begin position="1"/>
        <end position="21"/>
    </location>
</feature>
<dbReference type="InterPro" id="IPR006710">
    <property type="entry name" value="Glyco_hydro_43"/>
</dbReference>
<protein>
    <submittedName>
        <fullName evidence="7">Uncharacterized protein</fullName>
    </submittedName>
</protein>